<evidence type="ECO:0000259" key="2">
    <source>
        <dbReference type="Pfam" id="PF00582"/>
    </source>
</evidence>
<dbReference type="InterPro" id="IPR006016">
    <property type="entry name" value="UspA"/>
</dbReference>
<reference evidence="3 4" key="1">
    <citation type="submission" date="2019-03" db="EMBL/GenBank/DDBJ databases">
        <title>Draft Genome Sequence of Desulfosporosinus fructosivorans Strain 63.6F, Isolated from Marine Sediment in the Baltic Sea.</title>
        <authorList>
            <person name="Hausmann B."/>
            <person name="Vandieken V."/>
            <person name="Pjevac P."/>
            <person name="Schreck K."/>
            <person name="Herbold C.W."/>
            <person name="Loy A."/>
        </authorList>
    </citation>
    <scope>NUCLEOTIDE SEQUENCE [LARGE SCALE GENOMIC DNA]</scope>
    <source>
        <strain evidence="3 4">63.6F</strain>
    </source>
</reference>
<evidence type="ECO:0000256" key="1">
    <source>
        <dbReference type="ARBA" id="ARBA00008791"/>
    </source>
</evidence>
<keyword evidence="4" id="KW-1185">Reference proteome</keyword>
<feature type="domain" description="UspA" evidence="2">
    <location>
        <begin position="1"/>
        <end position="141"/>
    </location>
</feature>
<dbReference type="Gene3D" id="3.40.50.620">
    <property type="entry name" value="HUPs"/>
    <property type="match status" value="1"/>
</dbReference>
<dbReference type="Pfam" id="PF00582">
    <property type="entry name" value="Usp"/>
    <property type="match status" value="1"/>
</dbReference>
<comment type="similarity">
    <text evidence="1">Belongs to the universal stress protein A family.</text>
</comment>
<dbReference type="RefSeq" id="WP_135546522.1">
    <property type="nucleotide sequence ID" value="NZ_SPQQ01000003.1"/>
</dbReference>
<evidence type="ECO:0000313" key="4">
    <source>
        <dbReference type="Proteomes" id="UP000298460"/>
    </source>
</evidence>
<gene>
    <name evidence="3" type="ORF">E4K67_10955</name>
</gene>
<evidence type="ECO:0000313" key="3">
    <source>
        <dbReference type="EMBL" id="TGE38453.1"/>
    </source>
</evidence>
<comment type="caution">
    <text evidence="3">The sequence shown here is derived from an EMBL/GenBank/DDBJ whole genome shotgun (WGS) entry which is preliminary data.</text>
</comment>
<sequence length="141" mass="15262">MFKRILVPTDGSESSRHALMKALELASKFDSEIELFHVTPSQEAYYGFNESYNTFANADQIKSNGDLALANTLKGLNIEGVHLSKKHVSGSASVRILDEIKRDFDLVIMGTRGHSGIVGAVLGSVAQRVLASSDCPVLIVK</sequence>
<dbReference type="PANTHER" id="PTHR46268:SF25">
    <property type="entry name" value="USPA DOMAIN PROTEIN"/>
    <property type="match status" value="1"/>
</dbReference>
<dbReference type="CDD" id="cd00293">
    <property type="entry name" value="USP-like"/>
    <property type="match status" value="1"/>
</dbReference>
<dbReference type="OrthoDB" id="9794782at2"/>
<dbReference type="InterPro" id="IPR014729">
    <property type="entry name" value="Rossmann-like_a/b/a_fold"/>
</dbReference>
<dbReference type="SUPFAM" id="SSF52402">
    <property type="entry name" value="Adenine nucleotide alpha hydrolases-like"/>
    <property type="match status" value="1"/>
</dbReference>
<name>A0A4Z0R8H6_9FIRM</name>
<proteinExistence type="inferred from homology"/>
<dbReference type="PANTHER" id="PTHR46268">
    <property type="entry name" value="STRESS RESPONSE PROTEIN NHAX"/>
    <property type="match status" value="1"/>
</dbReference>
<dbReference type="InterPro" id="IPR006015">
    <property type="entry name" value="Universal_stress_UspA"/>
</dbReference>
<dbReference type="EMBL" id="SPQQ01000003">
    <property type="protein sequence ID" value="TGE38453.1"/>
    <property type="molecule type" value="Genomic_DNA"/>
</dbReference>
<dbReference type="AlphaFoldDB" id="A0A4Z0R8H6"/>
<protein>
    <submittedName>
        <fullName evidence="3">Universal stress protein</fullName>
    </submittedName>
</protein>
<organism evidence="3 4">
    <name type="scientific">Desulfosporosinus fructosivorans</name>
    <dbReference type="NCBI Taxonomy" id="2018669"/>
    <lineage>
        <taxon>Bacteria</taxon>
        <taxon>Bacillati</taxon>
        <taxon>Bacillota</taxon>
        <taxon>Clostridia</taxon>
        <taxon>Eubacteriales</taxon>
        <taxon>Desulfitobacteriaceae</taxon>
        <taxon>Desulfosporosinus</taxon>
    </lineage>
</organism>
<dbReference type="Proteomes" id="UP000298460">
    <property type="component" value="Unassembled WGS sequence"/>
</dbReference>
<dbReference type="PRINTS" id="PR01438">
    <property type="entry name" value="UNVRSLSTRESS"/>
</dbReference>
<accession>A0A4Z0R8H6</accession>